<dbReference type="RefSeq" id="WP_288184734.1">
    <property type="nucleotide sequence ID" value="NZ_LT608335.1"/>
</dbReference>
<dbReference type="InterPro" id="IPR051805">
    <property type="entry name" value="Dehydratase_Activator_Redct"/>
</dbReference>
<dbReference type="Gene3D" id="3.40.50.11900">
    <property type="match status" value="1"/>
</dbReference>
<dbReference type="AlphaFoldDB" id="A0A212LW83"/>
<dbReference type="InterPro" id="IPR018709">
    <property type="entry name" value="CoA_activase_DUF2229"/>
</dbReference>
<dbReference type="PANTHER" id="PTHR32329">
    <property type="entry name" value="BIFUNCTIONAL PROTEIN [INCLUDES 2-HYDROXYACYL-COA DEHYDRATASE (N-TER) AND ITS ACTIVATOR DOMAIN (C_TERM)-RELATED"/>
    <property type="match status" value="1"/>
</dbReference>
<reference evidence="2" key="1">
    <citation type="submission" date="2016-08" db="EMBL/GenBank/DDBJ databases">
        <authorList>
            <person name="Seilhamer J.J."/>
        </authorList>
    </citation>
    <scope>NUCLEOTIDE SEQUENCE</scope>
    <source>
        <strain evidence="2">86</strain>
    </source>
</reference>
<gene>
    <name evidence="2" type="ORF">KL86SPO_40360</name>
</gene>
<evidence type="ECO:0000259" key="1">
    <source>
        <dbReference type="Pfam" id="PF09989"/>
    </source>
</evidence>
<sequence>MIVTFPHMGTLSIVLKSLFSQLGCQVLVPPPMTRHTMELGTQFSPETVCLPFKMTLGNFMEALEQGADTIVTCGGCGPCRLGYYAAVQQKILAERGYRFTMIAIEPNLIHVYKQLKYFAPQKSWREIYHAFRLAGAKMNLLDDIQRELAVIRPREMKSGSAERVWRQTVTAVDLAESCQSVQGIRAELLEKLQAIELAQGVSPLRVAVVGEIYVMLEPFINQNLEQCLAGMGVETSKTMLLSDYVCGHLLRRRSYVEMFKQLSAMAAPYLGHYVGGHGLKSIAYTILKKQQDYDGIIQVYPFTCMPEVIAKNILPKVSQDVDMPVLTLAYDEQTGEAGIRTRLEAFVDLLRYRSKPAAARV</sequence>
<protein>
    <recommendedName>
        <fullName evidence="1">DUF2229 domain-containing protein</fullName>
    </recommendedName>
</protein>
<accession>A0A212LW83</accession>
<dbReference type="EMBL" id="FMJE01000004">
    <property type="protein sequence ID" value="SCM81875.1"/>
    <property type="molecule type" value="Genomic_DNA"/>
</dbReference>
<feature type="domain" description="DUF2229" evidence="1">
    <location>
        <begin position="13"/>
        <end position="70"/>
    </location>
</feature>
<dbReference type="Pfam" id="PF09989">
    <property type="entry name" value="DUF2229"/>
    <property type="match status" value="1"/>
</dbReference>
<proteinExistence type="predicted"/>
<evidence type="ECO:0000313" key="2">
    <source>
        <dbReference type="EMBL" id="SCM81875.1"/>
    </source>
</evidence>
<dbReference type="PANTHER" id="PTHR32329:SF2">
    <property type="entry name" value="BIFUNCTIONAL PROTEIN [INCLUDES 2-HYDROXYACYL-COA DEHYDRATASE (N-TER) AND ITS ACTIVATOR DOMAIN (C_TERM)"/>
    <property type="match status" value="1"/>
</dbReference>
<organism evidence="2">
    <name type="scientific">uncultured Sporomusa sp</name>
    <dbReference type="NCBI Taxonomy" id="307249"/>
    <lineage>
        <taxon>Bacteria</taxon>
        <taxon>Bacillati</taxon>
        <taxon>Bacillota</taxon>
        <taxon>Negativicutes</taxon>
        <taxon>Selenomonadales</taxon>
        <taxon>Sporomusaceae</taxon>
        <taxon>Sporomusa</taxon>
        <taxon>environmental samples</taxon>
    </lineage>
</organism>
<name>A0A212LW83_9FIRM</name>